<dbReference type="AlphaFoldDB" id="A0A8S1YC27"/>
<comment type="caution">
    <text evidence="2">The sequence shown here is derived from an EMBL/GenBank/DDBJ whole genome shotgun (WGS) entry which is preliminary data.</text>
</comment>
<accession>A0A8S1YC27</accession>
<feature type="domain" description="Tryptophan synthase beta chain-like PALP" evidence="1">
    <location>
        <begin position="3"/>
        <end position="61"/>
    </location>
</feature>
<evidence type="ECO:0000259" key="1">
    <source>
        <dbReference type="Pfam" id="PF00291"/>
    </source>
</evidence>
<keyword evidence="3" id="KW-1185">Reference proteome</keyword>
<dbReference type="InterPro" id="IPR001926">
    <property type="entry name" value="TrpB-like_PALP"/>
</dbReference>
<dbReference type="OrthoDB" id="4418812at2759"/>
<evidence type="ECO:0000313" key="3">
    <source>
        <dbReference type="Proteomes" id="UP000683925"/>
    </source>
</evidence>
<organism evidence="2 3">
    <name type="scientific">Paramecium octaurelia</name>
    <dbReference type="NCBI Taxonomy" id="43137"/>
    <lineage>
        <taxon>Eukaryota</taxon>
        <taxon>Sar</taxon>
        <taxon>Alveolata</taxon>
        <taxon>Ciliophora</taxon>
        <taxon>Intramacronucleata</taxon>
        <taxon>Oligohymenophorea</taxon>
        <taxon>Peniculida</taxon>
        <taxon>Parameciidae</taxon>
        <taxon>Paramecium</taxon>
    </lineage>
</organism>
<dbReference type="Proteomes" id="UP000683925">
    <property type="component" value="Unassembled WGS sequence"/>
</dbReference>
<reference evidence="2" key="1">
    <citation type="submission" date="2021-01" db="EMBL/GenBank/DDBJ databases">
        <authorList>
            <consortium name="Genoscope - CEA"/>
            <person name="William W."/>
        </authorList>
    </citation>
    <scope>NUCLEOTIDE SEQUENCE</scope>
</reference>
<evidence type="ECO:0000313" key="2">
    <source>
        <dbReference type="EMBL" id="CAD8209372.1"/>
    </source>
</evidence>
<gene>
    <name evidence="2" type="ORF">POCTA_138.1.T1470034</name>
</gene>
<dbReference type="EMBL" id="CAJJDP010000149">
    <property type="protein sequence ID" value="CAD8209372.1"/>
    <property type="molecule type" value="Genomic_DNA"/>
</dbReference>
<sequence length="81" mass="9067">MRCQRDVDYIFLLVGQRALAAEIATYSKAMSPNTKVIGVQPDGADSVIQAFQAKQVVKQEILRDLKYKYDDLTTIKSPNCS</sequence>
<name>A0A8S1YC27_PAROT</name>
<dbReference type="Pfam" id="PF00291">
    <property type="entry name" value="PALP"/>
    <property type="match status" value="1"/>
</dbReference>
<proteinExistence type="predicted"/>
<protein>
    <recommendedName>
        <fullName evidence="1">Tryptophan synthase beta chain-like PALP domain-containing protein</fullName>
    </recommendedName>
</protein>